<evidence type="ECO:0000313" key="3">
    <source>
        <dbReference type="Proteomes" id="UP001144347"/>
    </source>
</evidence>
<keyword evidence="1" id="KW-0472">Membrane</keyword>
<evidence type="ECO:0000313" key="2">
    <source>
        <dbReference type="EMBL" id="MCZ4242622.1"/>
    </source>
</evidence>
<feature type="transmembrane region" description="Helical" evidence="1">
    <location>
        <begin position="125"/>
        <end position="147"/>
    </location>
</feature>
<reference evidence="2" key="1">
    <citation type="submission" date="2022-12" db="EMBL/GenBank/DDBJ databases">
        <title>Genome sequence of HCMS5-2.</title>
        <authorList>
            <person name="Woo H."/>
        </authorList>
    </citation>
    <scope>NUCLEOTIDE SEQUENCE</scope>
    <source>
        <strain evidence="2">HCMS5-2</strain>
    </source>
</reference>
<dbReference type="EMBL" id="JAPWGM010000001">
    <property type="protein sequence ID" value="MCZ4242622.1"/>
    <property type="molecule type" value="Genomic_DNA"/>
</dbReference>
<dbReference type="Proteomes" id="UP001144347">
    <property type="component" value="Unassembled WGS sequence"/>
</dbReference>
<gene>
    <name evidence="2" type="ORF">O0955_01275</name>
</gene>
<protein>
    <submittedName>
        <fullName evidence="2">Uncharacterized protein</fullName>
    </submittedName>
</protein>
<accession>A0ABT4L3W7</accession>
<keyword evidence="1" id="KW-1133">Transmembrane helix</keyword>
<proteinExistence type="predicted"/>
<name>A0ABT4L3W7_9SPHI</name>
<evidence type="ECO:0000256" key="1">
    <source>
        <dbReference type="SAM" id="Phobius"/>
    </source>
</evidence>
<keyword evidence="3" id="KW-1185">Reference proteome</keyword>
<keyword evidence="1" id="KW-0812">Transmembrane</keyword>
<sequence length="205" mass="23463">MIPIDDIRKNYKRFDDETIKKIALNPKGIRKDIAEVLNEEIRNRKLGIGLIKWINLETDSYEGSAREELLSKIKQSICTNCDNGTNLNGYQFTTIYSFVIGSTRDVKTKIICSNCAGKMRSRSMFLTFLCGWWSPGGIFATPFSLIFDAWASLRTKKYSKEILDAFIAEYTGTLRAIEESNQKIEFIIKKFNESSTDTESDELFS</sequence>
<organism evidence="2 3">
    <name type="scientific">Pedobacter punctiformis</name>
    <dbReference type="NCBI Taxonomy" id="3004097"/>
    <lineage>
        <taxon>Bacteria</taxon>
        <taxon>Pseudomonadati</taxon>
        <taxon>Bacteroidota</taxon>
        <taxon>Sphingobacteriia</taxon>
        <taxon>Sphingobacteriales</taxon>
        <taxon>Sphingobacteriaceae</taxon>
        <taxon>Pedobacter</taxon>
    </lineage>
</organism>
<dbReference type="RefSeq" id="WP_269425716.1">
    <property type="nucleotide sequence ID" value="NZ_JAPWGM010000001.1"/>
</dbReference>
<comment type="caution">
    <text evidence="2">The sequence shown here is derived from an EMBL/GenBank/DDBJ whole genome shotgun (WGS) entry which is preliminary data.</text>
</comment>